<dbReference type="GO" id="GO:0006570">
    <property type="term" value="P:tyrosine metabolic process"/>
    <property type="evidence" value="ECO:0007669"/>
    <property type="project" value="TreeGrafter"/>
</dbReference>
<dbReference type="Gene3D" id="1.25.40.10">
    <property type="entry name" value="Tetratricopeptide repeat domain"/>
    <property type="match status" value="1"/>
</dbReference>
<dbReference type="InterPro" id="IPR011990">
    <property type="entry name" value="TPR-like_helical_dom_sf"/>
</dbReference>
<comment type="caution">
    <text evidence="2">The sequence shown here is derived from an EMBL/GenBank/DDBJ whole genome shotgun (WGS) entry which is preliminary data.</text>
</comment>
<dbReference type="Proteomes" id="UP000761534">
    <property type="component" value="Unassembled WGS sequence"/>
</dbReference>
<dbReference type="SUPFAM" id="SSF48452">
    <property type="entry name" value="TPR-like"/>
    <property type="match status" value="1"/>
</dbReference>
<organism evidence="2 3">
    <name type="scientific">Trichomonascus ciferrii</name>
    <dbReference type="NCBI Taxonomy" id="44093"/>
    <lineage>
        <taxon>Eukaryota</taxon>
        <taxon>Fungi</taxon>
        <taxon>Dikarya</taxon>
        <taxon>Ascomycota</taxon>
        <taxon>Saccharomycotina</taxon>
        <taxon>Dipodascomycetes</taxon>
        <taxon>Dipodascales</taxon>
        <taxon>Trichomonascaceae</taxon>
        <taxon>Trichomonascus</taxon>
        <taxon>Trichomonascus ciferrii complex</taxon>
    </lineage>
</organism>
<comment type="similarity">
    <text evidence="1">Belongs to the TTC36 family.</text>
</comment>
<evidence type="ECO:0008006" key="4">
    <source>
        <dbReference type="Google" id="ProtNLM"/>
    </source>
</evidence>
<dbReference type="PANTHER" id="PTHR21405:SF0">
    <property type="entry name" value="TETRATRICOPEPTIDE REPEAT PROTEIN 36"/>
    <property type="match status" value="1"/>
</dbReference>
<evidence type="ECO:0000313" key="2">
    <source>
        <dbReference type="EMBL" id="KAA8917340.1"/>
    </source>
</evidence>
<evidence type="ECO:0000313" key="3">
    <source>
        <dbReference type="Proteomes" id="UP000761534"/>
    </source>
</evidence>
<reference evidence="2" key="1">
    <citation type="journal article" date="2019" name="G3 (Bethesda)">
        <title>Genome Assemblies of Two Rare Opportunistic Yeast Pathogens: Diutina rugosa (syn. Candida rugosa) and Trichomonascus ciferrii (syn. Candida ciferrii).</title>
        <authorList>
            <person name="Mixao V."/>
            <person name="Saus E."/>
            <person name="Hansen A.P."/>
            <person name="Lass-Florl C."/>
            <person name="Gabaldon T."/>
        </authorList>
    </citation>
    <scope>NUCLEOTIDE SEQUENCE</scope>
    <source>
        <strain evidence="2">CBS 4856</strain>
    </source>
</reference>
<accession>A0A642VD75</accession>
<sequence length="224" mass="25011">MSLAGTDLSVKDQRVLSAIFGGGEEVSNNDGNPRVLVDVSLPPDRHVSDLERVEEHVRREKEAIRLVEEKKEYALARQVFDEIIADDPMYASAYNNRAQLLRMTKQTDDTEVMGDLQRAIELAQPEANDDREIRVSKMQGTILCQAYTQLGGIYLALAEKAKADGKDYWGLEEKASQSLFYAGMFGNETARALAAKVNPYAKLCGNMVKEALERECSLFQNQST</sequence>
<evidence type="ECO:0000256" key="1">
    <source>
        <dbReference type="ARBA" id="ARBA00006995"/>
    </source>
</evidence>
<dbReference type="OrthoDB" id="539634at2759"/>
<gene>
    <name evidence="2" type="ORF">TRICI_000514</name>
</gene>
<name>A0A642VD75_9ASCO</name>
<protein>
    <recommendedName>
        <fullName evidence="4">Tetratricopeptide repeat protein 36</fullName>
    </recommendedName>
</protein>
<dbReference type="EMBL" id="SWFS01000044">
    <property type="protein sequence ID" value="KAA8917340.1"/>
    <property type="molecule type" value="Genomic_DNA"/>
</dbReference>
<keyword evidence="3" id="KW-1185">Reference proteome</keyword>
<dbReference type="PANTHER" id="PTHR21405">
    <property type="entry name" value="CDNA SEQUENCE BC021608"/>
    <property type="match status" value="1"/>
</dbReference>
<dbReference type="AlphaFoldDB" id="A0A642VD75"/>
<proteinExistence type="inferred from homology"/>
<dbReference type="InterPro" id="IPR038906">
    <property type="entry name" value="TTC36"/>
</dbReference>
<dbReference type="VEuPathDB" id="FungiDB:TRICI_000514"/>